<gene>
    <name evidence="8" type="ORF">ENT17_09310</name>
</gene>
<dbReference type="GO" id="GO:0003677">
    <property type="term" value="F:DNA binding"/>
    <property type="evidence" value="ECO:0007669"/>
    <property type="project" value="UniProtKB-KW"/>
</dbReference>
<evidence type="ECO:0000256" key="6">
    <source>
        <dbReference type="SAM" id="MobiDB-lite"/>
    </source>
</evidence>
<evidence type="ECO:0000313" key="8">
    <source>
        <dbReference type="EMBL" id="HGS87803.1"/>
    </source>
</evidence>
<evidence type="ECO:0000256" key="3">
    <source>
        <dbReference type="ARBA" id="ARBA00023082"/>
    </source>
</evidence>
<keyword evidence="4" id="KW-0238">DNA-binding</keyword>
<dbReference type="InterPro" id="IPR039425">
    <property type="entry name" value="RNA_pol_sigma-70-like"/>
</dbReference>
<dbReference type="GO" id="GO:0016987">
    <property type="term" value="F:sigma factor activity"/>
    <property type="evidence" value="ECO:0007669"/>
    <property type="project" value="UniProtKB-KW"/>
</dbReference>
<proteinExistence type="inferred from homology"/>
<dbReference type="InterPro" id="IPR007627">
    <property type="entry name" value="RNA_pol_sigma70_r2"/>
</dbReference>
<evidence type="ECO:0000256" key="2">
    <source>
        <dbReference type="ARBA" id="ARBA00023015"/>
    </source>
</evidence>
<evidence type="ECO:0000256" key="5">
    <source>
        <dbReference type="ARBA" id="ARBA00023163"/>
    </source>
</evidence>
<name>A0A7C4L2A5_9CHLR</name>
<dbReference type="PANTHER" id="PTHR43133:SF8">
    <property type="entry name" value="RNA POLYMERASE SIGMA FACTOR HI_1459-RELATED"/>
    <property type="match status" value="1"/>
</dbReference>
<evidence type="ECO:0000259" key="7">
    <source>
        <dbReference type="Pfam" id="PF04542"/>
    </source>
</evidence>
<dbReference type="InterPro" id="IPR013324">
    <property type="entry name" value="RNA_pol_sigma_r3/r4-like"/>
</dbReference>
<evidence type="ECO:0000256" key="1">
    <source>
        <dbReference type="ARBA" id="ARBA00010641"/>
    </source>
</evidence>
<reference evidence="8" key="1">
    <citation type="journal article" date="2020" name="mSystems">
        <title>Genome- and Community-Level Interaction Insights into Carbon Utilization and Element Cycling Functions of Hydrothermarchaeota in Hydrothermal Sediment.</title>
        <authorList>
            <person name="Zhou Z."/>
            <person name="Liu Y."/>
            <person name="Xu W."/>
            <person name="Pan J."/>
            <person name="Luo Z.H."/>
            <person name="Li M."/>
        </authorList>
    </citation>
    <scope>NUCLEOTIDE SEQUENCE [LARGE SCALE GENOMIC DNA]</scope>
    <source>
        <strain evidence="8">SpSt-556</strain>
    </source>
</reference>
<dbReference type="Pfam" id="PF04542">
    <property type="entry name" value="Sigma70_r2"/>
    <property type="match status" value="1"/>
</dbReference>
<dbReference type="NCBIfam" id="TIGR02937">
    <property type="entry name" value="sigma70-ECF"/>
    <property type="match status" value="1"/>
</dbReference>
<dbReference type="InterPro" id="IPR014284">
    <property type="entry name" value="RNA_pol_sigma-70_dom"/>
</dbReference>
<protein>
    <submittedName>
        <fullName evidence="8">Sigma-70 family RNA polymerase sigma factor</fullName>
    </submittedName>
</protein>
<sequence length="219" mass="25319">MGNPRRTNEEWLAQLRATGEIQTRAIEDLSEIIRKGLLSGLNSYLANDAGRIENLIEEITQETILRVLQHLGTFEGRSQFTTWVYKIAIRLAFSELRKRRWKDVSIEANLESDDEKPPAFSAGELSESSFQPEGVTEQREFIRLLWRIIQQDLTKHQRQALIAVIMKGVPMEVVAEKMGMRRNALYKLLHDARKHLKRELISAGYAVEEIFSLFQLPEK</sequence>
<dbReference type="AlphaFoldDB" id="A0A7C4L2A5"/>
<evidence type="ECO:0000256" key="4">
    <source>
        <dbReference type="ARBA" id="ARBA00023125"/>
    </source>
</evidence>
<organism evidence="8">
    <name type="scientific">Bellilinea caldifistulae</name>
    <dbReference type="NCBI Taxonomy" id="360411"/>
    <lineage>
        <taxon>Bacteria</taxon>
        <taxon>Bacillati</taxon>
        <taxon>Chloroflexota</taxon>
        <taxon>Anaerolineae</taxon>
        <taxon>Anaerolineales</taxon>
        <taxon>Anaerolineaceae</taxon>
        <taxon>Bellilinea</taxon>
    </lineage>
</organism>
<accession>A0A7C4L2A5</accession>
<dbReference type="SUPFAM" id="SSF88946">
    <property type="entry name" value="Sigma2 domain of RNA polymerase sigma factors"/>
    <property type="match status" value="1"/>
</dbReference>
<keyword evidence="5" id="KW-0804">Transcription</keyword>
<dbReference type="InterPro" id="IPR013325">
    <property type="entry name" value="RNA_pol_sigma_r2"/>
</dbReference>
<dbReference type="SUPFAM" id="SSF88659">
    <property type="entry name" value="Sigma3 and sigma4 domains of RNA polymerase sigma factors"/>
    <property type="match status" value="1"/>
</dbReference>
<dbReference type="InterPro" id="IPR036388">
    <property type="entry name" value="WH-like_DNA-bd_sf"/>
</dbReference>
<comment type="similarity">
    <text evidence="1">Belongs to the sigma-70 factor family. ECF subfamily.</text>
</comment>
<dbReference type="Gene3D" id="1.10.1740.10">
    <property type="match status" value="1"/>
</dbReference>
<dbReference type="Gene3D" id="1.10.10.10">
    <property type="entry name" value="Winged helix-like DNA-binding domain superfamily/Winged helix DNA-binding domain"/>
    <property type="match status" value="1"/>
</dbReference>
<comment type="caution">
    <text evidence="8">The sequence shown here is derived from an EMBL/GenBank/DDBJ whole genome shotgun (WGS) entry which is preliminary data.</text>
</comment>
<feature type="region of interest" description="Disordered" evidence="6">
    <location>
        <begin position="113"/>
        <end position="132"/>
    </location>
</feature>
<feature type="domain" description="RNA polymerase sigma-70 region 2" evidence="7">
    <location>
        <begin position="55"/>
        <end position="101"/>
    </location>
</feature>
<keyword evidence="3" id="KW-0731">Sigma factor</keyword>
<keyword evidence="2" id="KW-0805">Transcription regulation</keyword>
<dbReference type="PANTHER" id="PTHR43133">
    <property type="entry name" value="RNA POLYMERASE ECF-TYPE SIGMA FACTO"/>
    <property type="match status" value="1"/>
</dbReference>
<dbReference type="GO" id="GO:0006352">
    <property type="term" value="P:DNA-templated transcription initiation"/>
    <property type="evidence" value="ECO:0007669"/>
    <property type="project" value="InterPro"/>
</dbReference>
<dbReference type="EMBL" id="DSXR01000092">
    <property type="protein sequence ID" value="HGS87803.1"/>
    <property type="molecule type" value="Genomic_DNA"/>
</dbReference>